<dbReference type="EMBL" id="LCCZ01000047">
    <property type="protein sequence ID" value="KKS42331.1"/>
    <property type="molecule type" value="Genomic_DNA"/>
</dbReference>
<organism evidence="2 3">
    <name type="scientific">candidate division CPR1 bacterium GW2011_GWA2_42_17</name>
    <dbReference type="NCBI Taxonomy" id="1618341"/>
    <lineage>
        <taxon>Bacteria</taxon>
        <taxon>candidate division CPR1</taxon>
    </lineage>
</organism>
<protein>
    <submittedName>
        <fullName evidence="2">Uncharacterized protein</fullName>
    </submittedName>
</protein>
<evidence type="ECO:0000256" key="1">
    <source>
        <dbReference type="SAM" id="Coils"/>
    </source>
</evidence>
<keyword evidence="1" id="KW-0175">Coiled coil</keyword>
<evidence type="ECO:0000313" key="2">
    <source>
        <dbReference type="EMBL" id="KKS42331.1"/>
    </source>
</evidence>
<sequence>MENILPKKLASSSYLNPSLGFTPYNPEQSSESRPFITAIINGQKQIIPTLTNQTINRRIFKPLLSPEDTIIPKNQEKTVLPYLIARESLQKETSSTPPSVFEAAPLVVPLPPAQPLPTANSFAKDIVQSLVEPQGLALNSYKTQIQNLLTQSQTLDQQINLSQEELGRLKDSLTKLQSTETLSLPDSEKKTAELQTATSLIDKELLLLNQKVAEKKKLLDDFLAASQKDLTLFAETDTNQKTSQALINNLKIALSNAQKEAADF</sequence>
<feature type="non-terminal residue" evidence="2">
    <location>
        <position position="264"/>
    </location>
</feature>
<gene>
    <name evidence="2" type="ORF">UV05_C0047G0008</name>
</gene>
<reference evidence="2 3" key="1">
    <citation type="journal article" date="2015" name="Nature">
        <title>rRNA introns, odd ribosomes, and small enigmatic genomes across a large radiation of phyla.</title>
        <authorList>
            <person name="Brown C.T."/>
            <person name="Hug L.A."/>
            <person name="Thomas B.C."/>
            <person name="Sharon I."/>
            <person name="Castelle C.J."/>
            <person name="Singh A."/>
            <person name="Wilkins M.J."/>
            <person name="Williams K.H."/>
            <person name="Banfield J.F."/>
        </authorList>
    </citation>
    <scope>NUCLEOTIDE SEQUENCE [LARGE SCALE GENOMIC DNA]</scope>
</reference>
<feature type="coiled-coil region" evidence="1">
    <location>
        <begin position="138"/>
        <end position="165"/>
    </location>
</feature>
<evidence type="ECO:0000313" key="3">
    <source>
        <dbReference type="Proteomes" id="UP000034875"/>
    </source>
</evidence>
<accession>A0A0G1B7N5</accession>
<comment type="caution">
    <text evidence="2">The sequence shown here is derived from an EMBL/GenBank/DDBJ whole genome shotgun (WGS) entry which is preliminary data.</text>
</comment>
<dbReference type="AlphaFoldDB" id="A0A0G1B7N5"/>
<name>A0A0G1B7N5_9BACT</name>
<dbReference type="Proteomes" id="UP000034875">
    <property type="component" value="Unassembled WGS sequence"/>
</dbReference>
<proteinExistence type="predicted"/>